<dbReference type="EMBL" id="JAODUP010000210">
    <property type="protein sequence ID" value="KAK2156557.1"/>
    <property type="molecule type" value="Genomic_DNA"/>
</dbReference>
<sequence>MRTDCEPNRHLCSFPSANLSLSRDGFTEILMRGQPYVVVLILDMPESPTNQFQGLNVYGETGSIFQTRTGSQDFITLYFYLQALLFYKSWLYQVLETFCYLPVLLTGMSTQTQQLAITFFDTFEEDPYKPTLGAFIEIQSKNIEIYSATLKIHAKFVGLRYLLYHWPIISALSGVGTVMFFLAALTLLSWYKFGDVAEGQTDRSTTRLTLEERRSRIRALLDRERSRSRRESSSSFSGIAATGMHMSSSQPNLSHHRSASASFVAPPGVDNLTHSASTSNLESIGHFTRDQYGTSQDSLATTDLEDNDGRHDSDKDYSTPSSGSGSRKSEHSESSTELRYRSSTQITE</sequence>
<dbReference type="GO" id="GO:0005789">
    <property type="term" value="C:endoplasmic reticulum membrane"/>
    <property type="evidence" value="ECO:0007669"/>
    <property type="project" value="UniProtKB-SubCell"/>
</dbReference>
<dbReference type="GO" id="GO:0006629">
    <property type="term" value="P:lipid metabolic process"/>
    <property type="evidence" value="ECO:0007669"/>
    <property type="project" value="UniProtKB-KW"/>
</dbReference>
<dbReference type="Proteomes" id="UP001208570">
    <property type="component" value="Unassembled WGS sequence"/>
</dbReference>
<dbReference type="AlphaFoldDB" id="A0AAD9JPH8"/>
<protein>
    <recommendedName>
        <fullName evidence="2">Seipin</fullName>
    </recommendedName>
</protein>
<keyword evidence="4" id="KW-0256">Endoplasmic reticulum</keyword>
<accession>A0AAD9JPH8</accession>
<feature type="compositionally biased region" description="Basic and acidic residues" evidence="8">
    <location>
        <begin position="327"/>
        <end position="340"/>
    </location>
</feature>
<gene>
    <name evidence="10" type="ORF">LSH36_210g04012</name>
</gene>
<evidence type="ECO:0000256" key="2">
    <source>
        <dbReference type="ARBA" id="ARBA00022064"/>
    </source>
</evidence>
<feature type="compositionally biased region" description="Basic and acidic residues" evidence="8">
    <location>
        <begin position="307"/>
        <end position="317"/>
    </location>
</feature>
<dbReference type="Pfam" id="PF06775">
    <property type="entry name" value="Seipin"/>
    <property type="match status" value="1"/>
</dbReference>
<dbReference type="PANTHER" id="PTHR21212">
    <property type="entry name" value="BERNARDINELLI-SEIP CONGENITAL LIPODYSTROPHY 2 HOMOLOG BSCL2 PROTEIN"/>
    <property type="match status" value="1"/>
</dbReference>
<keyword evidence="3 9" id="KW-0812">Transmembrane</keyword>
<evidence type="ECO:0000256" key="4">
    <source>
        <dbReference type="ARBA" id="ARBA00022824"/>
    </source>
</evidence>
<name>A0AAD9JPH8_9ANNE</name>
<comment type="subcellular location">
    <subcellularLocation>
        <location evidence="1">Endoplasmic reticulum membrane</location>
        <topology evidence="1">Multi-pass membrane protein</topology>
    </subcellularLocation>
</comment>
<feature type="region of interest" description="Disordered" evidence="8">
    <location>
        <begin position="290"/>
        <end position="348"/>
    </location>
</feature>
<feature type="compositionally biased region" description="Basic and acidic residues" evidence="8">
    <location>
        <begin position="221"/>
        <end position="232"/>
    </location>
</feature>
<dbReference type="GO" id="GO:0140042">
    <property type="term" value="P:lipid droplet formation"/>
    <property type="evidence" value="ECO:0007669"/>
    <property type="project" value="UniProtKB-ARBA"/>
</dbReference>
<keyword evidence="11" id="KW-1185">Reference proteome</keyword>
<evidence type="ECO:0000256" key="5">
    <source>
        <dbReference type="ARBA" id="ARBA00022989"/>
    </source>
</evidence>
<evidence type="ECO:0000256" key="9">
    <source>
        <dbReference type="SAM" id="Phobius"/>
    </source>
</evidence>
<feature type="compositionally biased region" description="Polar residues" evidence="8">
    <location>
        <begin position="291"/>
        <end position="301"/>
    </location>
</feature>
<evidence type="ECO:0000313" key="10">
    <source>
        <dbReference type="EMBL" id="KAK2156557.1"/>
    </source>
</evidence>
<dbReference type="PANTHER" id="PTHR21212:SF0">
    <property type="entry name" value="SEIPIN"/>
    <property type="match status" value="1"/>
</dbReference>
<comment type="caution">
    <text evidence="10">The sequence shown here is derived from an EMBL/GenBank/DDBJ whole genome shotgun (WGS) entry which is preliminary data.</text>
</comment>
<evidence type="ECO:0000256" key="1">
    <source>
        <dbReference type="ARBA" id="ARBA00004477"/>
    </source>
</evidence>
<feature type="transmembrane region" description="Helical" evidence="9">
    <location>
        <begin position="161"/>
        <end position="191"/>
    </location>
</feature>
<dbReference type="InterPro" id="IPR009617">
    <property type="entry name" value="Seipin"/>
</dbReference>
<dbReference type="CDD" id="cd23995">
    <property type="entry name" value="Seipin_BSCL2_like"/>
    <property type="match status" value="1"/>
</dbReference>
<feature type="region of interest" description="Disordered" evidence="8">
    <location>
        <begin position="221"/>
        <end position="266"/>
    </location>
</feature>
<reference evidence="10" key="1">
    <citation type="journal article" date="2023" name="Mol. Biol. Evol.">
        <title>Third-Generation Sequencing Reveals the Adaptive Role of the Epigenome in Three Deep-Sea Polychaetes.</title>
        <authorList>
            <person name="Perez M."/>
            <person name="Aroh O."/>
            <person name="Sun Y."/>
            <person name="Lan Y."/>
            <person name="Juniper S.K."/>
            <person name="Young C.R."/>
            <person name="Angers B."/>
            <person name="Qian P.Y."/>
        </authorList>
    </citation>
    <scope>NUCLEOTIDE SEQUENCE</scope>
    <source>
        <strain evidence="10">P08H-3</strain>
    </source>
</reference>
<evidence type="ECO:0000256" key="8">
    <source>
        <dbReference type="SAM" id="MobiDB-lite"/>
    </source>
</evidence>
<proteinExistence type="predicted"/>
<evidence type="ECO:0000313" key="11">
    <source>
        <dbReference type="Proteomes" id="UP001208570"/>
    </source>
</evidence>
<keyword evidence="7 9" id="KW-0472">Membrane</keyword>
<organism evidence="10 11">
    <name type="scientific">Paralvinella palmiformis</name>
    <dbReference type="NCBI Taxonomy" id="53620"/>
    <lineage>
        <taxon>Eukaryota</taxon>
        <taxon>Metazoa</taxon>
        <taxon>Spiralia</taxon>
        <taxon>Lophotrochozoa</taxon>
        <taxon>Annelida</taxon>
        <taxon>Polychaeta</taxon>
        <taxon>Sedentaria</taxon>
        <taxon>Canalipalpata</taxon>
        <taxon>Terebellida</taxon>
        <taxon>Terebelliformia</taxon>
        <taxon>Alvinellidae</taxon>
        <taxon>Paralvinella</taxon>
    </lineage>
</organism>
<evidence type="ECO:0000256" key="7">
    <source>
        <dbReference type="ARBA" id="ARBA00023136"/>
    </source>
</evidence>
<evidence type="ECO:0000256" key="3">
    <source>
        <dbReference type="ARBA" id="ARBA00022692"/>
    </source>
</evidence>
<keyword evidence="6" id="KW-0443">Lipid metabolism</keyword>
<keyword evidence="5 9" id="KW-1133">Transmembrane helix</keyword>
<evidence type="ECO:0000256" key="6">
    <source>
        <dbReference type="ARBA" id="ARBA00023098"/>
    </source>
</evidence>